<accession>A0A1G8WR95</accession>
<evidence type="ECO:0000313" key="9">
    <source>
        <dbReference type="Proteomes" id="UP000198856"/>
    </source>
</evidence>
<keyword evidence="5 7" id="KW-1133">Transmembrane helix</keyword>
<comment type="subcellular location">
    <subcellularLocation>
        <location evidence="1 7">Cell membrane</location>
        <topology evidence="1 7">Multi-pass membrane protein</topology>
    </subcellularLocation>
</comment>
<evidence type="ECO:0000256" key="2">
    <source>
        <dbReference type="ARBA" id="ARBA00022448"/>
    </source>
</evidence>
<dbReference type="InterPro" id="IPR002781">
    <property type="entry name" value="TM_pro_TauE-like"/>
</dbReference>
<proteinExistence type="inferred from homology"/>
<keyword evidence="2" id="KW-0813">Transport</keyword>
<feature type="transmembrane region" description="Helical" evidence="7">
    <location>
        <begin position="144"/>
        <end position="165"/>
    </location>
</feature>
<sequence length="262" mass="26040">MSLPLTPQFLAGLTALLFVAGAVNGLAGFGFALVGTMTLATAVAPATAVVFMIVPILGVNLSLVGELSAGELRSCGRRFAPLLASAVLGTVAGMAAIDVLPESPLRLLLGVVSLGFVASAQPFVPVPGLNRAREGCFVETTPAMAGVGGLSGLLFGGTNVGVQLVAFLRGCDLSHGLFVGVVALVFLGLNAVRVAMAGALGLYPGWGVLAVSVAAVVPAVAGVAVGQRLRARVGERARRGVVLGLLTVIGLRLVGAGLGLLG</sequence>
<feature type="transmembrane region" description="Helical" evidence="7">
    <location>
        <begin position="107"/>
        <end position="124"/>
    </location>
</feature>
<evidence type="ECO:0000256" key="7">
    <source>
        <dbReference type="RuleBase" id="RU363041"/>
    </source>
</evidence>
<reference evidence="8 9" key="1">
    <citation type="submission" date="2016-10" db="EMBL/GenBank/DDBJ databases">
        <authorList>
            <person name="de Groot N.N."/>
        </authorList>
    </citation>
    <scope>NUCLEOTIDE SEQUENCE [LARGE SCALE GENOMIC DNA]</scope>
    <source>
        <strain evidence="8 9">IBRC-M10015</strain>
    </source>
</reference>
<feature type="transmembrane region" description="Helical" evidence="7">
    <location>
        <begin position="79"/>
        <end position="100"/>
    </location>
</feature>
<keyword evidence="9" id="KW-1185">Reference proteome</keyword>
<evidence type="ECO:0000256" key="6">
    <source>
        <dbReference type="ARBA" id="ARBA00023136"/>
    </source>
</evidence>
<feature type="transmembrane region" description="Helical" evidence="7">
    <location>
        <begin position="39"/>
        <end position="59"/>
    </location>
</feature>
<feature type="transmembrane region" description="Helical" evidence="7">
    <location>
        <begin position="206"/>
        <end position="229"/>
    </location>
</feature>
<name>A0A1G8WR95_9EURY</name>
<dbReference type="AlphaFoldDB" id="A0A1G8WR95"/>
<dbReference type="PANTHER" id="PTHR30269">
    <property type="entry name" value="TRANSMEMBRANE PROTEIN YFCA"/>
    <property type="match status" value="1"/>
</dbReference>
<dbReference type="Proteomes" id="UP000198856">
    <property type="component" value="Unassembled WGS sequence"/>
</dbReference>
<evidence type="ECO:0000256" key="5">
    <source>
        <dbReference type="ARBA" id="ARBA00022989"/>
    </source>
</evidence>
<dbReference type="GO" id="GO:0005886">
    <property type="term" value="C:plasma membrane"/>
    <property type="evidence" value="ECO:0007669"/>
    <property type="project" value="UniProtKB-SubCell"/>
</dbReference>
<evidence type="ECO:0000256" key="3">
    <source>
        <dbReference type="ARBA" id="ARBA00022475"/>
    </source>
</evidence>
<dbReference type="STRING" id="890420.SAMN05216226_109169"/>
<keyword evidence="4 7" id="KW-0812">Transmembrane</keyword>
<dbReference type="InterPro" id="IPR052017">
    <property type="entry name" value="TSUP"/>
</dbReference>
<dbReference type="Pfam" id="PF01925">
    <property type="entry name" value="TauE"/>
    <property type="match status" value="1"/>
</dbReference>
<dbReference type="EMBL" id="FNFC01000009">
    <property type="protein sequence ID" value="SDJ80888.1"/>
    <property type="molecule type" value="Genomic_DNA"/>
</dbReference>
<keyword evidence="3 7" id="KW-1003">Cell membrane</keyword>
<protein>
    <recommendedName>
        <fullName evidence="7">Probable membrane transporter protein</fullName>
    </recommendedName>
</protein>
<comment type="similarity">
    <text evidence="7">Belongs to the 4-toluene sulfonate uptake permease (TSUP) (TC 2.A.102) family.</text>
</comment>
<evidence type="ECO:0000256" key="4">
    <source>
        <dbReference type="ARBA" id="ARBA00022692"/>
    </source>
</evidence>
<dbReference type="OrthoDB" id="214582at2157"/>
<feature type="transmembrane region" description="Helical" evidence="7">
    <location>
        <begin position="12"/>
        <end position="32"/>
    </location>
</feature>
<feature type="transmembrane region" description="Helical" evidence="7">
    <location>
        <begin position="177"/>
        <end position="200"/>
    </location>
</feature>
<gene>
    <name evidence="8" type="ORF">SAMN05216226_109169</name>
</gene>
<dbReference type="PANTHER" id="PTHR30269:SF37">
    <property type="entry name" value="MEMBRANE TRANSPORTER PROTEIN"/>
    <property type="match status" value="1"/>
</dbReference>
<feature type="transmembrane region" description="Helical" evidence="7">
    <location>
        <begin position="241"/>
        <end position="261"/>
    </location>
</feature>
<evidence type="ECO:0000256" key="1">
    <source>
        <dbReference type="ARBA" id="ARBA00004651"/>
    </source>
</evidence>
<organism evidence="8 9">
    <name type="scientific">Halovenus aranensis</name>
    <dbReference type="NCBI Taxonomy" id="890420"/>
    <lineage>
        <taxon>Archaea</taxon>
        <taxon>Methanobacteriati</taxon>
        <taxon>Methanobacteriota</taxon>
        <taxon>Stenosarchaea group</taxon>
        <taxon>Halobacteria</taxon>
        <taxon>Halobacteriales</taxon>
        <taxon>Haloarculaceae</taxon>
        <taxon>Halovenus</taxon>
    </lineage>
</organism>
<evidence type="ECO:0000313" key="8">
    <source>
        <dbReference type="EMBL" id="SDJ80888.1"/>
    </source>
</evidence>
<keyword evidence="6 7" id="KW-0472">Membrane</keyword>
<dbReference type="RefSeq" id="WP_092702858.1">
    <property type="nucleotide sequence ID" value="NZ_FNFC01000009.1"/>
</dbReference>